<comment type="subcellular location">
    <subcellularLocation>
        <location evidence="1">Nucleus</location>
        <location evidence="1">Nucleolus</location>
    </subcellularLocation>
</comment>
<feature type="compositionally biased region" description="Basic and acidic residues" evidence="7">
    <location>
        <begin position="82"/>
        <end position="91"/>
    </location>
</feature>
<keyword evidence="4 6" id="KW-0175">Coiled coil</keyword>
<feature type="region of interest" description="Disordered" evidence="7">
    <location>
        <begin position="63"/>
        <end position="173"/>
    </location>
</feature>
<feature type="compositionally biased region" description="Acidic residues" evidence="7">
    <location>
        <begin position="92"/>
        <end position="128"/>
    </location>
</feature>
<keyword evidence="9" id="KW-1185">Reference proteome</keyword>
<keyword evidence="5" id="KW-0539">Nucleus</keyword>
<gene>
    <name evidence="8" type="ORF">LECACI_7A009490</name>
</gene>
<feature type="region of interest" description="Disordered" evidence="7">
    <location>
        <begin position="347"/>
        <end position="421"/>
    </location>
</feature>
<comment type="similarity">
    <text evidence="2">Belongs to the EBP2 family.</text>
</comment>
<evidence type="ECO:0000256" key="6">
    <source>
        <dbReference type="SAM" id="Coils"/>
    </source>
</evidence>
<dbReference type="AlphaFoldDB" id="A0AAI8Z8D3"/>
<dbReference type="Proteomes" id="UP001296104">
    <property type="component" value="Unassembled WGS sequence"/>
</dbReference>
<feature type="compositionally biased region" description="Basic and acidic residues" evidence="7">
    <location>
        <begin position="15"/>
        <end position="33"/>
    </location>
</feature>
<dbReference type="GO" id="GO:0006364">
    <property type="term" value="P:rRNA processing"/>
    <property type="evidence" value="ECO:0007669"/>
    <property type="project" value="TreeGrafter"/>
</dbReference>
<name>A0AAI8Z8D3_9PEZI</name>
<protein>
    <submittedName>
        <fullName evidence="8">Related to rRNA processing (Ebp2)</fullName>
    </submittedName>
</protein>
<evidence type="ECO:0000256" key="4">
    <source>
        <dbReference type="ARBA" id="ARBA00023054"/>
    </source>
</evidence>
<evidence type="ECO:0000313" key="8">
    <source>
        <dbReference type="EMBL" id="CAK4034332.1"/>
    </source>
</evidence>
<proteinExistence type="inferred from homology"/>
<feature type="compositionally biased region" description="Basic residues" evidence="7">
    <location>
        <begin position="398"/>
        <end position="421"/>
    </location>
</feature>
<dbReference type="GO" id="GO:0005730">
    <property type="term" value="C:nucleolus"/>
    <property type="evidence" value="ECO:0007669"/>
    <property type="project" value="UniProtKB-SubCell"/>
</dbReference>
<dbReference type="PANTHER" id="PTHR13028:SF0">
    <property type="entry name" value="RRNA-PROCESSING PROTEIN EBP2-RELATED"/>
    <property type="match status" value="1"/>
</dbReference>
<comment type="caution">
    <text evidence="8">The sequence shown here is derived from an EMBL/GenBank/DDBJ whole genome shotgun (WGS) entry which is preliminary data.</text>
</comment>
<feature type="coiled-coil region" evidence="6">
    <location>
        <begin position="217"/>
        <end position="244"/>
    </location>
</feature>
<evidence type="ECO:0000256" key="5">
    <source>
        <dbReference type="ARBA" id="ARBA00023242"/>
    </source>
</evidence>
<dbReference type="GO" id="GO:0034399">
    <property type="term" value="C:nuclear periphery"/>
    <property type="evidence" value="ECO:0007669"/>
    <property type="project" value="TreeGrafter"/>
</dbReference>
<accession>A0AAI8Z8D3</accession>
<feature type="compositionally biased region" description="Acidic residues" evidence="7">
    <location>
        <begin position="141"/>
        <end position="155"/>
    </location>
</feature>
<sequence>MARGTKLKAALGRFKGVDHQQEHQKKLQKEAEKRKLKKKRSELDIGALEDAVAGEEAIEEAHDLANTVNESRREKRAAKKAKAGERAKGEADGWETEESEDAEDDEDEGGVEIGAMEDESDSDSEYEEIISKEDKAQTNGDADEGDEDEEDDDIPLSDIDSLASEDKEDVVPHQRLTINNTAALQRSLKSFQLPLHLPFSAVQSVTSTEPVQIADVEDDLNRELAFYRQSLEAVTEARDRLKKEGVPFSRPTDFFAEMVKSEEQMGKVREKLLDEAARKKASADARRQRDLKKFGKAVQVAKLQERQKEKRETLDRINTLKRKRQGADLTANEDDMFDVALEDAAVTAKSDRAARKAGGAEGPNRKRQKKDEKFGFGGKKRFAKSNDAKSTGDMRGFSTKRMKAGSKPGKQRPGKSKRARV</sequence>
<evidence type="ECO:0000313" key="9">
    <source>
        <dbReference type="Proteomes" id="UP001296104"/>
    </source>
</evidence>
<keyword evidence="3" id="KW-0690">Ribosome biogenesis</keyword>
<dbReference type="PANTHER" id="PTHR13028">
    <property type="entry name" value="RRNA PROCESSING PROTEIN EBNA1-BINDING PROTEIN-RELATED"/>
    <property type="match status" value="1"/>
</dbReference>
<dbReference type="GO" id="GO:0030687">
    <property type="term" value="C:preribosome, large subunit precursor"/>
    <property type="evidence" value="ECO:0007669"/>
    <property type="project" value="TreeGrafter"/>
</dbReference>
<feature type="region of interest" description="Disordered" evidence="7">
    <location>
        <begin position="1"/>
        <end position="40"/>
    </location>
</feature>
<dbReference type="GO" id="GO:0042273">
    <property type="term" value="P:ribosomal large subunit biogenesis"/>
    <property type="evidence" value="ECO:0007669"/>
    <property type="project" value="TreeGrafter"/>
</dbReference>
<evidence type="ECO:0000256" key="2">
    <source>
        <dbReference type="ARBA" id="ARBA00007336"/>
    </source>
</evidence>
<organism evidence="8 9">
    <name type="scientific">Lecanosticta acicola</name>
    <dbReference type="NCBI Taxonomy" id="111012"/>
    <lineage>
        <taxon>Eukaryota</taxon>
        <taxon>Fungi</taxon>
        <taxon>Dikarya</taxon>
        <taxon>Ascomycota</taxon>
        <taxon>Pezizomycotina</taxon>
        <taxon>Dothideomycetes</taxon>
        <taxon>Dothideomycetidae</taxon>
        <taxon>Mycosphaerellales</taxon>
        <taxon>Mycosphaerellaceae</taxon>
        <taxon>Lecanosticta</taxon>
    </lineage>
</organism>
<dbReference type="InterPro" id="IPR008610">
    <property type="entry name" value="Ebp2"/>
</dbReference>
<evidence type="ECO:0000256" key="1">
    <source>
        <dbReference type="ARBA" id="ARBA00004604"/>
    </source>
</evidence>
<evidence type="ECO:0000256" key="3">
    <source>
        <dbReference type="ARBA" id="ARBA00022517"/>
    </source>
</evidence>
<reference evidence="8" key="1">
    <citation type="submission" date="2023-11" db="EMBL/GenBank/DDBJ databases">
        <authorList>
            <person name="Alioto T."/>
            <person name="Alioto T."/>
            <person name="Gomez Garrido J."/>
        </authorList>
    </citation>
    <scope>NUCLEOTIDE SEQUENCE</scope>
</reference>
<dbReference type="EMBL" id="CAVMBE010000112">
    <property type="protein sequence ID" value="CAK4034332.1"/>
    <property type="molecule type" value="Genomic_DNA"/>
</dbReference>
<dbReference type="Pfam" id="PF05890">
    <property type="entry name" value="Ebp2"/>
    <property type="match status" value="1"/>
</dbReference>
<evidence type="ECO:0000256" key="7">
    <source>
        <dbReference type="SAM" id="MobiDB-lite"/>
    </source>
</evidence>